<dbReference type="Pfam" id="PF25087">
    <property type="entry name" value="GMPPB_C"/>
    <property type="match status" value="1"/>
</dbReference>
<dbReference type="PANTHER" id="PTHR43584:SF8">
    <property type="entry name" value="N-ACETYLMURAMATE ALPHA-1-PHOSPHATE URIDYLYLTRANSFERASE"/>
    <property type="match status" value="1"/>
</dbReference>
<organism evidence="5 6">
    <name type="scientific">Pseudomonas oryzihabitans</name>
    <dbReference type="NCBI Taxonomy" id="47885"/>
    <lineage>
        <taxon>Bacteria</taxon>
        <taxon>Pseudomonadati</taxon>
        <taxon>Pseudomonadota</taxon>
        <taxon>Gammaproteobacteria</taxon>
        <taxon>Pseudomonadales</taxon>
        <taxon>Pseudomonadaceae</taxon>
        <taxon>Pseudomonas</taxon>
    </lineage>
</organism>
<keyword evidence="3" id="KW-0012">Acyltransferase</keyword>
<sequence>MPDLDIATFIAAWPTLGLEAAQPWTHTGACEHRIRLLLARLGPGYRRQGDSAIHETAMVEPGAVLKGPVIIGPGSLVAAGAYLRGGVHLGAHCVVGPACELKSSLLLDGSKLAHFNFVGDSLIGSGVNLEAGAIVANYRNESDGALIRIRHGDQVIDTGVVKFGALIGDGCRLGANAVIAPGALLPPGTRVARLGLIDQGVPDVATGAAAFQPAR</sequence>
<dbReference type="InterPro" id="IPR056729">
    <property type="entry name" value="GMPPB_C"/>
</dbReference>
<evidence type="ECO:0000259" key="4">
    <source>
        <dbReference type="Pfam" id="PF25087"/>
    </source>
</evidence>
<keyword evidence="1 5" id="KW-0808">Transferase</keyword>
<evidence type="ECO:0000256" key="3">
    <source>
        <dbReference type="ARBA" id="ARBA00023315"/>
    </source>
</evidence>
<protein>
    <submittedName>
        <fullName evidence="5">Transferase</fullName>
    </submittedName>
</protein>
<evidence type="ECO:0000313" key="5">
    <source>
        <dbReference type="EMBL" id="AXA67296.1"/>
    </source>
</evidence>
<dbReference type="Proteomes" id="UP000250579">
    <property type="component" value="Chromosome"/>
</dbReference>
<proteinExistence type="predicted"/>
<dbReference type="SUPFAM" id="SSF51161">
    <property type="entry name" value="Trimeric LpxA-like enzymes"/>
    <property type="match status" value="1"/>
</dbReference>
<evidence type="ECO:0000313" key="6">
    <source>
        <dbReference type="Proteomes" id="UP000250579"/>
    </source>
</evidence>
<dbReference type="GO" id="GO:0016020">
    <property type="term" value="C:membrane"/>
    <property type="evidence" value="ECO:0007669"/>
    <property type="project" value="GOC"/>
</dbReference>
<accession>A0A2Z5ABK3</accession>
<dbReference type="InterPro" id="IPR011004">
    <property type="entry name" value="Trimer_LpxA-like_sf"/>
</dbReference>
<gene>
    <name evidence="5" type="ORF">CE139_16230</name>
</gene>
<dbReference type="RefSeq" id="WP_208691462.1">
    <property type="nucleotide sequence ID" value="NZ_CP022198.1"/>
</dbReference>
<name>A0A2Z5ABK3_9PSED</name>
<evidence type="ECO:0000256" key="1">
    <source>
        <dbReference type="ARBA" id="ARBA00022679"/>
    </source>
</evidence>
<dbReference type="Gene3D" id="2.160.10.10">
    <property type="entry name" value="Hexapeptide repeat proteins"/>
    <property type="match status" value="1"/>
</dbReference>
<dbReference type="GO" id="GO:0016779">
    <property type="term" value="F:nucleotidyltransferase activity"/>
    <property type="evidence" value="ECO:0007669"/>
    <property type="project" value="UniProtKB-ARBA"/>
</dbReference>
<reference evidence="5 6" key="1">
    <citation type="submission" date="2017-06" db="EMBL/GenBank/DDBJ databases">
        <title>Evolution towards high GC content and high-temperature stress adaptation in endophytic Pseudomonas oryzihabitans impacted its plant-growth promoting traits.</title>
        <authorList>
            <person name="Nascimento F.X."/>
        </authorList>
    </citation>
    <scope>NUCLEOTIDE SEQUENCE [LARGE SCALE GENOMIC DNA]</scope>
    <source>
        <strain evidence="5 6">MS8</strain>
    </source>
</reference>
<dbReference type="PROSITE" id="PS00101">
    <property type="entry name" value="HEXAPEP_TRANSFERASES"/>
    <property type="match status" value="1"/>
</dbReference>
<evidence type="ECO:0000256" key="2">
    <source>
        <dbReference type="ARBA" id="ARBA00022737"/>
    </source>
</evidence>
<dbReference type="EMBL" id="CP022198">
    <property type="protein sequence ID" value="AXA67296.1"/>
    <property type="molecule type" value="Genomic_DNA"/>
</dbReference>
<dbReference type="GO" id="GO:0009245">
    <property type="term" value="P:lipid A biosynthetic process"/>
    <property type="evidence" value="ECO:0007669"/>
    <property type="project" value="UniProtKB-KW"/>
</dbReference>
<dbReference type="InterPro" id="IPR050065">
    <property type="entry name" value="GlmU-like"/>
</dbReference>
<dbReference type="PANTHER" id="PTHR43584">
    <property type="entry name" value="NUCLEOTIDYL TRANSFERASE"/>
    <property type="match status" value="1"/>
</dbReference>
<keyword evidence="2" id="KW-0677">Repeat</keyword>
<feature type="domain" description="Mannose-1-phosphate guanyltransferase C-terminal" evidence="4">
    <location>
        <begin position="67"/>
        <end position="137"/>
    </location>
</feature>
<dbReference type="AlphaFoldDB" id="A0A2Z5ABK3"/>
<dbReference type="GO" id="GO:0016746">
    <property type="term" value="F:acyltransferase activity"/>
    <property type="evidence" value="ECO:0007669"/>
    <property type="project" value="UniProtKB-KW"/>
</dbReference>
<dbReference type="InterPro" id="IPR018357">
    <property type="entry name" value="Hexapep_transf_CS"/>
</dbReference>